<evidence type="ECO:0000256" key="3">
    <source>
        <dbReference type="ARBA" id="ARBA00023200"/>
    </source>
</evidence>
<dbReference type="InterPro" id="IPR033907">
    <property type="entry name" value="Endolysin_autolysin"/>
</dbReference>
<keyword evidence="6" id="KW-1185">Reference proteome</keyword>
<dbReference type="GO" id="GO:0042742">
    <property type="term" value="P:defense response to bacterium"/>
    <property type="evidence" value="ECO:0007669"/>
    <property type="project" value="UniProtKB-KW"/>
</dbReference>
<dbReference type="Proteomes" id="UP000258997">
    <property type="component" value="Segment"/>
</dbReference>
<accession>A0A385E9F7</accession>
<dbReference type="EC" id="3.2.1.17" evidence="4"/>
<protein>
    <recommendedName>
        <fullName evidence="4">Lysozyme</fullName>
        <ecNumber evidence="4">3.2.1.17</ecNumber>
    </recommendedName>
</protein>
<dbReference type="Gene3D" id="1.10.530.40">
    <property type="match status" value="1"/>
</dbReference>
<proteinExistence type="inferred from homology"/>
<dbReference type="GO" id="GO:0031640">
    <property type="term" value="P:killing of cells of another organism"/>
    <property type="evidence" value="ECO:0007669"/>
    <property type="project" value="UniProtKB-KW"/>
</dbReference>
<evidence type="ECO:0000256" key="1">
    <source>
        <dbReference type="ARBA" id="ARBA00022529"/>
    </source>
</evidence>
<dbReference type="PANTHER" id="PTHR38107">
    <property type="match status" value="1"/>
</dbReference>
<keyword evidence="4" id="KW-0326">Glycosidase</keyword>
<comment type="catalytic activity">
    <reaction evidence="4">
        <text>Hydrolysis of (1-&gt;4)-beta-linkages between N-acetylmuramic acid and N-acetyl-D-glucosamine residues in a peptidoglycan and between N-acetyl-D-glucosamine residues in chitodextrins.</text>
        <dbReference type="EC" id="3.2.1.17"/>
    </reaction>
</comment>
<evidence type="ECO:0000313" key="6">
    <source>
        <dbReference type="Proteomes" id="UP000258997"/>
    </source>
</evidence>
<keyword evidence="2 4" id="KW-0081">Bacteriolytic enzyme</keyword>
<sequence length="212" mass="22969">MRVSDAGLKLIQAWEGLGDGNPATVDLEPYICPAKVWTVGWGHALKTPTGQIIDVDVFGAARAKALAAESMQRKFGKGAITKAQAVDLVREDVTFFERQVEKLVAGNAAQCEFDALVSFAFNCGVANLQSSTLLRMHNAGKRKVGDVSLSDLCQKSKLTTPIDNPAVAFVRWNKFNGKWALGLFRRRLSEALVYGGHDPDEAVKTAQAFKGC</sequence>
<dbReference type="Pfam" id="PF00959">
    <property type="entry name" value="Phage_lysozyme"/>
    <property type="match status" value="1"/>
</dbReference>
<dbReference type="InterPro" id="IPR002196">
    <property type="entry name" value="Glyco_hydro_24"/>
</dbReference>
<dbReference type="CDD" id="cd00737">
    <property type="entry name" value="lyz_endolysin_autolysin"/>
    <property type="match status" value="1"/>
</dbReference>
<dbReference type="GO" id="GO:0009253">
    <property type="term" value="P:peptidoglycan catabolic process"/>
    <property type="evidence" value="ECO:0007669"/>
    <property type="project" value="InterPro"/>
</dbReference>
<evidence type="ECO:0000256" key="4">
    <source>
        <dbReference type="RuleBase" id="RU003788"/>
    </source>
</evidence>
<name>A0A385E9F7_9CAUD</name>
<dbReference type="PANTHER" id="PTHR38107:SF3">
    <property type="entry name" value="LYSOZYME RRRD-RELATED"/>
    <property type="match status" value="1"/>
</dbReference>
<keyword evidence="1 4" id="KW-0929">Antimicrobial</keyword>
<evidence type="ECO:0000256" key="2">
    <source>
        <dbReference type="ARBA" id="ARBA00022638"/>
    </source>
</evidence>
<dbReference type="GO" id="GO:0003796">
    <property type="term" value="F:lysozyme activity"/>
    <property type="evidence" value="ECO:0007669"/>
    <property type="project" value="UniProtKB-EC"/>
</dbReference>
<keyword evidence="4" id="KW-0378">Hydrolase</keyword>
<gene>
    <name evidence="5" type="ORF">CcrBL10_gp096</name>
</gene>
<comment type="similarity">
    <text evidence="4">Belongs to the glycosyl hydrolase 24 family.</text>
</comment>
<dbReference type="GO" id="GO:0016998">
    <property type="term" value="P:cell wall macromolecule catabolic process"/>
    <property type="evidence" value="ECO:0007669"/>
    <property type="project" value="InterPro"/>
</dbReference>
<evidence type="ECO:0000313" key="5">
    <source>
        <dbReference type="EMBL" id="AXQ68300.1"/>
    </source>
</evidence>
<dbReference type="InterPro" id="IPR051018">
    <property type="entry name" value="Bacteriophage_GH24"/>
</dbReference>
<organism evidence="5 6">
    <name type="scientific">Caulobacter phage CcrBL10</name>
    <dbReference type="NCBI Taxonomy" id="2283269"/>
    <lineage>
        <taxon>Viruses</taxon>
        <taxon>Duplodnaviria</taxon>
        <taxon>Heunggongvirae</taxon>
        <taxon>Uroviricota</taxon>
        <taxon>Caudoviricetes</taxon>
        <taxon>Jeanschmidtviridae</taxon>
        <taxon>Poindextervirus</taxon>
        <taxon>Poindextervirus BL10</taxon>
    </lineage>
</organism>
<keyword evidence="3" id="KW-1035">Host cytoplasm</keyword>
<dbReference type="SUPFAM" id="SSF53955">
    <property type="entry name" value="Lysozyme-like"/>
    <property type="match status" value="1"/>
</dbReference>
<dbReference type="EMBL" id="MH588544">
    <property type="protein sequence ID" value="AXQ68300.1"/>
    <property type="molecule type" value="Genomic_DNA"/>
</dbReference>
<dbReference type="InterPro" id="IPR023347">
    <property type="entry name" value="Lysozyme_dom_sf"/>
</dbReference>
<dbReference type="InterPro" id="IPR023346">
    <property type="entry name" value="Lysozyme-like_dom_sf"/>
</dbReference>
<reference evidence="5 6" key="1">
    <citation type="submission" date="2018-07" db="EMBL/GenBank/DDBJ databases">
        <title>Giant CbK-like Caulobacter bacteriophages have genetically divergent genomes.</title>
        <authorList>
            <person name="Wilson K.M."/>
            <person name="Ely B."/>
        </authorList>
    </citation>
    <scope>NUCLEOTIDE SEQUENCE [LARGE SCALE GENOMIC DNA]</scope>
</reference>